<dbReference type="Proteomes" id="UP000295662">
    <property type="component" value="Unassembled WGS sequence"/>
</dbReference>
<sequence length="186" mass="20160">MNNNTQSHAMDALLIERLVLSTTAHMSQPKPTERYLERARTAARCAAELRKLDAAVHVAGFQALSLPDYLSSVALHAQVRLSNVMTPGAKGTSPASVWISLAKSVGMAAERIRLHLRLWVAENLTVHQAVQVLARTGHNGGFRHSNPLGGMSESQVSAQLDVIEATYTPEARTQLEACLAELEPAF</sequence>
<reference evidence="1 2" key="1">
    <citation type="submission" date="2019-03" db="EMBL/GenBank/DDBJ databases">
        <title>Genomic Encyclopedia of Archaeal and Bacterial Type Strains, Phase II (KMG-II): from individual species to whole genera.</title>
        <authorList>
            <person name="Goeker M."/>
        </authorList>
    </citation>
    <scope>NUCLEOTIDE SEQUENCE [LARGE SCALE GENOMIC DNA]</scope>
    <source>
        <strain evidence="1 2">ATCC 25309</strain>
    </source>
</reference>
<dbReference type="EMBL" id="SOCA01000002">
    <property type="protein sequence ID" value="TDU73258.1"/>
    <property type="molecule type" value="Genomic_DNA"/>
</dbReference>
<evidence type="ECO:0000313" key="2">
    <source>
        <dbReference type="Proteomes" id="UP000295662"/>
    </source>
</evidence>
<accession>A0A4R7S6R4</accession>
<dbReference type="AlphaFoldDB" id="A0A4R7S6R4"/>
<name>A0A4R7S6R4_9BACT</name>
<comment type="caution">
    <text evidence="1">The sequence shown here is derived from an EMBL/GenBank/DDBJ whole genome shotgun (WGS) entry which is preliminary data.</text>
</comment>
<dbReference type="OrthoDB" id="9922012at2"/>
<dbReference type="RefSeq" id="WP_133794637.1">
    <property type="nucleotide sequence ID" value="NZ_SOCA01000002.1"/>
</dbReference>
<organism evidence="1 2">
    <name type="scientific">Prosthecobacter fusiformis</name>
    <dbReference type="NCBI Taxonomy" id="48464"/>
    <lineage>
        <taxon>Bacteria</taxon>
        <taxon>Pseudomonadati</taxon>
        <taxon>Verrucomicrobiota</taxon>
        <taxon>Verrucomicrobiia</taxon>
        <taxon>Verrucomicrobiales</taxon>
        <taxon>Verrucomicrobiaceae</taxon>
        <taxon>Prosthecobacter</taxon>
    </lineage>
</organism>
<proteinExistence type="predicted"/>
<keyword evidence="2" id="KW-1185">Reference proteome</keyword>
<protein>
    <submittedName>
        <fullName evidence="1">Uncharacterized protein</fullName>
    </submittedName>
</protein>
<gene>
    <name evidence="1" type="ORF">EI77_01727</name>
</gene>
<evidence type="ECO:0000313" key="1">
    <source>
        <dbReference type="EMBL" id="TDU73258.1"/>
    </source>
</evidence>